<dbReference type="Gene3D" id="1.50.10.20">
    <property type="match status" value="1"/>
</dbReference>
<accession>A0AAT9HGM9</accession>
<dbReference type="EMBL" id="AP035768">
    <property type="protein sequence ID" value="BFO16512.1"/>
    <property type="molecule type" value="Genomic_DNA"/>
</dbReference>
<evidence type="ECO:0000313" key="2">
    <source>
        <dbReference type="EMBL" id="BFO16512.1"/>
    </source>
</evidence>
<dbReference type="GO" id="GO:0005975">
    <property type="term" value="P:carbohydrate metabolic process"/>
    <property type="evidence" value="ECO:0007669"/>
    <property type="project" value="InterPro"/>
</dbReference>
<dbReference type="InterPro" id="IPR005198">
    <property type="entry name" value="Glyco_hydro_76"/>
</dbReference>
<dbReference type="Pfam" id="PF03663">
    <property type="entry name" value="Glyco_hydro_76"/>
    <property type="match status" value="1"/>
</dbReference>
<dbReference type="PANTHER" id="PTHR47791">
    <property type="entry name" value="MEIOTICALLY UP-REGULATED GENE 191 PROTEIN"/>
    <property type="match status" value="1"/>
</dbReference>
<proteinExistence type="predicted"/>
<feature type="compositionally biased region" description="Basic residues" evidence="1">
    <location>
        <begin position="172"/>
        <end position="193"/>
    </location>
</feature>
<dbReference type="AlphaFoldDB" id="A0AAT9HGM9"/>
<dbReference type="SUPFAM" id="SSF48208">
    <property type="entry name" value="Six-hairpin glycosidases"/>
    <property type="match status" value="1"/>
</dbReference>
<feature type="region of interest" description="Disordered" evidence="1">
    <location>
        <begin position="103"/>
        <end position="204"/>
    </location>
</feature>
<dbReference type="PANTHER" id="PTHR47791:SF3">
    <property type="entry name" value="MEIOTICALLY UP-REGULATED GENE 191 PROTEIN"/>
    <property type="match status" value="1"/>
</dbReference>
<protein>
    <submittedName>
        <fullName evidence="2">Uncharacterized protein</fullName>
    </submittedName>
</protein>
<name>A0AAT9HGM9_9ACTN</name>
<reference evidence="2" key="1">
    <citation type="submission" date="2024-06" db="EMBL/GenBank/DDBJ databases">
        <authorList>
            <consortium name="consrtm"/>
            <person name="Uemura M."/>
            <person name="Terahara T."/>
        </authorList>
    </citation>
    <scope>NUCLEOTIDE SEQUENCE</scope>
    <source>
        <strain evidence="2">KM77-8</strain>
    </source>
</reference>
<dbReference type="InterPro" id="IPR008928">
    <property type="entry name" value="6-hairpin_glycosidase_sf"/>
</dbReference>
<feature type="compositionally biased region" description="Basic and acidic residues" evidence="1">
    <location>
        <begin position="157"/>
        <end position="168"/>
    </location>
</feature>
<reference evidence="2" key="2">
    <citation type="submission" date="2024-07" db="EMBL/GenBank/DDBJ databases">
        <title>Streptomyces haneummycinica sp. nov., a new antibiotic-producing actinobacterium isolated from marine sediment.</title>
        <authorList>
            <person name="Uemura M."/>
            <person name="Hamada M."/>
            <person name="Hirano S."/>
            <person name="Kobayashi K."/>
            <person name="Ohshiro T."/>
            <person name="Kobayashi T."/>
            <person name="Terahara T."/>
        </authorList>
    </citation>
    <scope>NUCLEOTIDE SEQUENCE</scope>
    <source>
        <strain evidence="2">KM77-8</strain>
    </source>
</reference>
<sequence length="204" mass="21091">MVNGSNLVNDGIDLGTCRNNGDTVWSYNQGVLLGALTELYRATGDGSLLTDARRIAGAATTSSALNTADGILRDPCENGDCGADGPSFKGAHVRGLGELNTVLADHPYTPTSGGRPTAPTRATATPSTSTGCAGTGRSTPWTRRVSTAPSICSTPHPDPRKGRDDVRPHSPLPRRNHGPRPRPGRAGRPAHRRAGGDAGVRAGL</sequence>
<feature type="compositionally biased region" description="Low complexity" evidence="1">
    <location>
        <begin position="113"/>
        <end position="131"/>
    </location>
</feature>
<feature type="compositionally biased region" description="Polar residues" evidence="1">
    <location>
        <begin position="136"/>
        <end position="153"/>
    </location>
</feature>
<evidence type="ECO:0000256" key="1">
    <source>
        <dbReference type="SAM" id="MobiDB-lite"/>
    </source>
</evidence>
<dbReference type="InterPro" id="IPR053169">
    <property type="entry name" value="MUG_Protein"/>
</dbReference>
<organism evidence="2">
    <name type="scientific">Streptomyces haneummycinicus</name>
    <dbReference type="NCBI Taxonomy" id="3074435"/>
    <lineage>
        <taxon>Bacteria</taxon>
        <taxon>Bacillati</taxon>
        <taxon>Actinomycetota</taxon>
        <taxon>Actinomycetes</taxon>
        <taxon>Kitasatosporales</taxon>
        <taxon>Streptomycetaceae</taxon>
        <taxon>Streptomyces</taxon>
    </lineage>
</organism>
<gene>
    <name evidence="2" type="ORF">SHKM778_29000</name>
</gene>